<comment type="caution">
    <text evidence="1">The sequence shown here is derived from an EMBL/GenBank/DDBJ whole genome shotgun (WGS) entry which is preliminary data.</text>
</comment>
<keyword evidence="2" id="KW-1185">Reference proteome</keyword>
<dbReference type="EMBL" id="CM055102">
    <property type="protein sequence ID" value="KAJ7538097.1"/>
    <property type="molecule type" value="Genomic_DNA"/>
</dbReference>
<reference evidence="2" key="1">
    <citation type="journal article" date="2024" name="Proc. Natl. Acad. Sci. U.S.A.">
        <title>Extraordinary preservation of gene collinearity over three hundred million years revealed in homosporous lycophytes.</title>
        <authorList>
            <person name="Li C."/>
            <person name="Wickell D."/>
            <person name="Kuo L.Y."/>
            <person name="Chen X."/>
            <person name="Nie B."/>
            <person name="Liao X."/>
            <person name="Peng D."/>
            <person name="Ji J."/>
            <person name="Jenkins J."/>
            <person name="Williams M."/>
            <person name="Shu S."/>
            <person name="Plott C."/>
            <person name="Barry K."/>
            <person name="Rajasekar S."/>
            <person name="Grimwood J."/>
            <person name="Han X."/>
            <person name="Sun S."/>
            <person name="Hou Z."/>
            <person name="He W."/>
            <person name="Dai G."/>
            <person name="Sun C."/>
            <person name="Schmutz J."/>
            <person name="Leebens-Mack J.H."/>
            <person name="Li F.W."/>
            <person name="Wang L."/>
        </authorList>
    </citation>
    <scope>NUCLEOTIDE SEQUENCE [LARGE SCALE GENOMIC DNA]</scope>
    <source>
        <strain evidence="2">cv. PW_Plant_1</strain>
    </source>
</reference>
<evidence type="ECO:0000313" key="2">
    <source>
        <dbReference type="Proteomes" id="UP001162992"/>
    </source>
</evidence>
<evidence type="ECO:0000313" key="1">
    <source>
        <dbReference type="EMBL" id="KAJ7538097.1"/>
    </source>
</evidence>
<protein>
    <submittedName>
        <fullName evidence="1">Uncharacterized protein</fullName>
    </submittedName>
</protein>
<dbReference type="Proteomes" id="UP001162992">
    <property type="component" value="Chromosome 11"/>
</dbReference>
<accession>A0ACC2C915</accession>
<gene>
    <name evidence="1" type="ORF">O6H91_11G033700</name>
</gene>
<organism evidence="1 2">
    <name type="scientific">Diphasiastrum complanatum</name>
    <name type="common">Issler's clubmoss</name>
    <name type="synonym">Lycopodium complanatum</name>
    <dbReference type="NCBI Taxonomy" id="34168"/>
    <lineage>
        <taxon>Eukaryota</taxon>
        <taxon>Viridiplantae</taxon>
        <taxon>Streptophyta</taxon>
        <taxon>Embryophyta</taxon>
        <taxon>Tracheophyta</taxon>
        <taxon>Lycopodiopsida</taxon>
        <taxon>Lycopodiales</taxon>
        <taxon>Lycopodiaceae</taxon>
        <taxon>Lycopodioideae</taxon>
        <taxon>Diphasiastrum</taxon>
    </lineage>
</organism>
<name>A0ACC2C915_DIPCM</name>
<proteinExistence type="predicted"/>
<sequence>MHSRSSRALHRLERKLLEASATGRLRRVLRVLQKYGNIHASRKAKRAARSLGSSDDTREQVDGFSKRIGVCKDCHVSRTRHASSTCDCFTLQSDDGSRLKVDRHNLKSTSSSSRRKPKKDDIRQAVSMININCMDSEGLTPLHYACRSRSHELVEFLISEGADPRVQDGMGNTPLHIAAKLGSAKIISVLRDAGGDMEAFNHEQATPLDFVLARLETLKKKQEAIHNCSKFAEQENWGTRLVEELSDGEDNWWGREWEEPSYEKDVEDGDWKRDYFQRKPKDRLEGGLLKEREERRKQILEERARESRRILAEEEAKDRAWRIQVLQKKSSERFRLYEQSWNKFSKSCNLCLSYRDVPFPVEKGEEGDLARVLLHGVPPEEQKRLLRKEVLRWHPDKFLQKCGTRLQGPDHERILGRVNEIFQALHQLYSSLVPMKL</sequence>